<dbReference type="OrthoDB" id="2115703at2759"/>
<name>A0A3M7PUT4_BRAPC</name>
<keyword evidence="1" id="KW-0732">Signal</keyword>
<dbReference type="Gene3D" id="1.25.40.10">
    <property type="entry name" value="Tetratricopeptide repeat domain"/>
    <property type="match status" value="1"/>
</dbReference>
<dbReference type="GO" id="GO:0030041">
    <property type="term" value="P:actin filament polymerization"/>
    <property type="evidence" value="ECO:0007669"/>
    <property type="project" value="TreeGrafter"/>
</dbReference>
<evidence type="ECO:0000256" key="1">
    <source>
        <dbReference type="SAM" id="SignalP"/>
    </source>
</evidence>
<gene>
    <name evidence="2" type="ORF">BpHYR1_047912</name>
</gene>
<dbReference type="EMBL" id="REGN01008759">
    <property type="protein sequence ID" value="RNA02773.1"/>
    <property type="molecule type" value="Genomic_DNA"/>
</dbReference>
<dbReference type="InterPro" id="IPR011990">
    <property type="entry name" value="TPR-like_helical_dom_sf"/>
</dbReference>
<dbReference type="GO" id="GO:0005737">
    <property type="term" value="C:cytoplasm"/>
    <property type="evidence" value="ECO:0007669"/>
    <property type="project" value="TreeGrafter"/>
</dbReference>
<dbReference type="InterPro" id="IPR019734">
    <property type="entry name" value="TPR_rpt"/>
</dbReference>
<dbReference type="PANTHER" id="PTHR16091:SF1">
    <property type="entry name" value="TETRATRICOPEPTIDE REPEAT PROTEIN 17"/>
    <property type="match status" value="1"/>
</dbReference>
<evidence type="ECO:0000313" key="3">
    <source>
        <dbReference type="Proteomes" id="UP000276133"/>
    </source>
</evidence>
<dbReference type="Proteomes" id="UP000276133">
    <property type="component" value="Unassembled WGS sequence"/>
</dbReference>
<dbReference type="InterPro" id="IPR052630">
    <property type="entry name" value="TTC17"/>
</dbReference>
<feature type="chain" id="PRO_5017966722" evidence="1">
    <location>
        <begin position="21"/>
        <end position="489"/>
    </location>
</feature>
<proteinExistence type="predicted"/>
<reference evidence="2 3" key="1">
    <citation type="journal article" date="2018" name="Sci. Rep.">
        <title>Genomic signatures of local adaptation to the degree of environmental predictability in rotifers.</title>
        <authorList>
            <person name="Franch-Gras L."/>
            <person name="Hahn C."/>
            <person name="Garcia-Roger E.M."/>
            <person name="Carmona M.J."/>
            <person name="Serra M."/>
            <person name="Gomez A."/>
        </authorList>
    </citation>
    <scope>NUCLEOTIDE SEQUENCE [LARGE SCALE GENOMIC DNA]</scope>
    <source>
        <strain evidence="2">HYR1</strain>
    </source>
</reference>
<dbReference type="AlphaFoldDB" id="A0A3M7PUT4"/>
<sequence length="489" mass="57344">MWYPLYFIILLVHFIKNINCFTHWKVTEEGRIELDSNSIYTLLRPYDLASFLKQSERLQRLDFLKQIIASKNIPSSQKDTTDPISVSSFQEHFYKTDLDCLKAEQQLTKFSFYETHLTSWHNQGFYLPKESLDIKRSTVKLFKKPFCDIISLPFNLNTFDHLDSIQSKENITMLPEADLLKNILIEPEDFYGHTIHVALLTNSSSWVYLSMAADYFRIKGDYFNAVKCFQRSIYYAPRHHKSVPMLSLSNMLHKLHFLNDSLSIALSGYSIDSNSSLFAYYIGNIYVTLGDLKLADEWYDQSTKLDDKFRQAFLKKHAVMCHNRLEKHLELQHSNLKKKLDDLKDFQIYSDEWFQLNSKIELERSSQSRKETTRNNFENMLLNSKSRICQENNKKIECQDLAIHFLYFAFGNSTIINSIIHNNNCSNEKICSSKKRVGKLCLMNQLLNKQESDSKNSAESLLNRIQTEKNFNIKFKPPTSRDFVLSDLK</sequence>
<dbReference type="GO" id="GO:0015629">
    <property type="term" value="C:actin cytoskeleton"/>
    <property type="evidence" value="ECO:0007669"/>
    <property type="project" value="TreeGrafter"/>
</dbReference>
<feature type="signal peptide" evidence="1">
    <location>
        <begin position="1"/>
        <end position="20"/>
    </location>
</feature>
<protein>
    <submittedName>
        <fullName evidence="2">Tetratricopeptide repeat 17-like</fullName>
    </submittedName>
</protein>
<dbReference type="Pfam" id="PF13181">
    <property type="entry name" value="TPR_8"/>
    <property type="match status" value="1"/>
</dbReference>
<comment type="caution">
    <text evidence="2">The sequence shown here is derived from an EMBL/GenBank/DDBJ whole genome shotgun (WGS) entry which is preliminary data.</text>
</comment>
<dbReference type="SMART" id="SM00028">
    <property type="entry name" value="TPR"/>
    <property type="match status" value="2"/>
</dbReference>
<keyword evidence="3" id="KW-1185">Reference proteome</keyword>
<dbReference type="SUPFAM" id="SSF48452">
    <property type="entry name" value="TPR-like"/>
    <property type="match status" value="1"/>
</dbReference>
<evidence type="ECO:0000313" key="2">
    <source>
        <dbReference type="EMBL" id="RNA02773.1"/>
    </source>
</evidence>
<organism evidence="2 3">
    <name type="scientific">Brachionus plicatilis</name>
    <name type="common">Marine rotifer</name>
    <name type="synonym">Brachionus muelleri</name>
    <dbReference type="NCBI Taxonomy" id="10195"/>
    <lineage>
        <taxon>Eukaryota</taxon>
        <taxon>Metazoa</taxon>
        <taxon>Spiralia</taxon>
        <taxon>Gnathifera</taxon>
        <taxon>Rotifera</taxon>
        <taxon>Eurotatoria</taxon>
        <taxon>Monogononta</taxon>
        <taxon>Pseudotrocha</taxon>
        <taxon>Ploima</taxon>
        <taxon>Brachionidae</taxon>
        <taxon>Brachionus</taxon>
    </lineage>
</organism>
<accession>A0A3M7PUT4</accession>
<dbReference type="PANTHER" id="PTHR16091">
    <property type="entry name" value="TTC17 PROTEIN"/>
    <property type="match status" value="1"/>
</dbReference>